<keyword evidence="1" id="KW-0285">Flavoprotein</keyword>
<evidence type="ECO:0000259" key="5">
    <source>
        <dbReference type="Pfam" id="PF03358"/>
    </source>
</evidence>
<keyword evidence="3 6" id="KW-0560">Oxidoreductase</keyword>
<feature type="domain" description="NADPH-dependent FMN reductase-like" evidence="5">
    <location>
        <begin position="1"/>
        <end position="152"/>
    </location>
</feature>
<name>A0ABT8K1G8_9MICC</name>
<evidence type="ECO:0000256" key="1">
    <source>
        <dbReference type="ARBA" id="ARBA00022630"/>
    </source>
</evidence>
<feature type="region of interest" description="Disordered" evidence="4">
    <location>
        <begin position="176"/>
        <end position="196"/>
    </location>
</feature>
<protein>
    <submittedName>
        <fullName evidence="6">FMN reductase</fullName>
        <ecNumber evidence="6">1.5.1.-</ecNumber>
    </submittedName>
</protein>
<keyword evidence="2" id="KW-0288">FMN</keyword>
<evidence type="ECO:0000256" key="4">
    <source>
        <dbReference type="SAM" id="MobiDB-lite"/>
    </source>
</evidence>
<dbReference type="InterPro" id="IPR029039">
    <property type="entry name" value="Flavoprotein-like_sf"/>
</dbReference>
<proteinExistence type="predicted"/>
<dbReference type="RefSeq" id="WP_301227097.1">
    <property type="nucleotide sequence ID" value="NZ_JAROCG010000001.1"/>
</dbReference>
<keyword evidence="7" id="KW-1185">Reference proteome</keyword>
<comment type="caution">
    <text evidence="6">The sequence shown here is derived from an EMBL/GenBank/DDBJ whole genome shotgun (WGS) entry which is preliminary data.</text>
</comment>
<dbReference type="InterPro" id="IPR023932">
    <property type="entry name" value="CE1759_FMN_reduct"/>
</dbReference>
<dbReference type="Proteomes" id="UP001174209">
    <property type="component" value="Unassembled WGS sequence"/>
</dbReference>
<reference evidence="6" key="1">
    <citation type="submission" date="2023-06" db="EMBL/GenBank/DDBJ databases">
        <title>MT1 and MT2 Draft Genomes of Novel Species.</title>
        <authorList>
            <person name="Venkateswaran K."/>
        </authorList>
    </citation>
    <scope>NUCLEOTIDE SEQUENCE</scope>
    <source>
        <strain evidence="6">IIF3SC-B10</strain>
    </source>
</reference>
<evidence type="ECO:0000313" key="6">
    <source>
        <dbReference type="EMBL" id="MDN4611265.1"/>
    </source>
</evidence>
<evidence type="ECO:0000256" key="3">
    <source>
        <dbReference type="ARBA" id="ARBA00023002"/>
    </source>
</evidence>
<dbReference type="NCBIfam" id="TIGR04037">
    <property type="entry name" value="LLM_duo_CE1759"/>
    <property type="match status" value="1"/>
</dbReference>
<dbReference type="PANTHER" id="PTHR43408:SF2">
    <property type="entry name" value="FMN REDUCTASE (NADPH)"/>
    <property type="match status" value="1"/>
</dbReference>
<sequence>MKVAVVTAGLGVPSSSRMLADVLSDAVKGELSLSGSDVTVDVLELRDYAVDIAHHLVSGFAPPALAAAIRSVTDADALIVVSPVFSGSYSGLFKSFFDVIDNTALEGMPVLLGATGGSARHALVLDHAMRPLFSYLRARVAPTAVYAAPQDWGAGADDEPALAQRSRRAARELAGMLDGRPPARPSHQIEPSAPFEDLLARIQAPTS</sequence>
<accession>A0ABT8K1G8</accession>
<dbReference type="Gene3D" id="3.40.50.360">
    <property type="match status" value="1"/>
</dbReference>
<evidence type="ECO:0000256" key="2">
    <source>
        <dbReference type="ARBA" id="ARBA00022643"/>
    </source>
</evidence>
<gene>
    <name evidence="6" type="ORF">P5G52_10340</name>
</gene>
<organism evidence="6 7">
    <name type="scientific">Arthrobacter burdickii</name>
    <dbReference type="NCBI Taxonomy" id="3035920"/>
    <lineage>
        <taxon>Bacteria</taxon>
        <taxon>Bacillati</taxon>
        <taxon>Actinomycetota</taxon>
        <taxon>Actinomycetes</taxon>
        <taxon>Micrococcales</taxon>
        <taxon>Micrococcaceae</taxon>
        <taxon>Arthrobacter</taxon>
    </lineage>
</organism>
<dbReference type="PANTHER" id="PTHR43408">
    <property type="entry name" value="FMN REDUCTASE (NADPH)"/>
    <property type="match status" value="1"/>
</dbReference>
<evidence type="ECO:0000313" key="7">
    <source>
        <dbReference type="Proteomes" id="UP001174209"/>
    </source>
</evidence>
<dbReference type="EMBL" id="JAROCG010000001">
    <property type="protein sequence ID" value="MDN4611265.1"/>
    <property type="molecule type" value="Genomic_DNA"/>
</dbReference>
<dbReference type="EC" id="1.5.1.-" evidence="6"/>
<dbReference type="SUPFAM" id="SSF52218">
    <property type="entry name" value="Flavoproteins"/>
    <property type="match status" value="1"/>
</dbReference>
<dbReference type="InterPro" id="IPR051814">
    <property type="entry name" value="NAD(P)H-dep_FMN_reductase"/>
</dbReference>
<dbReference type="GO" id="GO:0016491">
    <property type="term" value="F:oxidoreductase activity"/>
    <property type="evidence" value="ECO:0007669"/>
    <property type="project" value="UniProtKB-KW"/>
</dbReference>
<dbReference type="Pfam" id="PF03358">
    <property type="entry name" value="FMN_red"/>
    <property type="match status" value="1"/>
</dbReference>
<dbReference type="InterPro" id="IPR005025">
    <property type="entry name" value="FMN_Rdtase-like_dom"/>
</dbReference>